<name>A0A5M6CEW6_9FLAO</name>
<dbReference type="SUPFAM" id="SSF51206">
    <property type="entry name" value="cAMP-binding domain-like"/>
    <property type="match status" value="1"/>
</dbReference>
<evidence type="ECO:0000313" key="2">
    <source>
        <dbReference type="EMBL" id="KAA5531649.1"/>
    </source>
</evidence>
<dbReference type="Gene3D" id="2.60.120.10">
    <property type="entry name" value="Jelly Rolls"/>
    <property type="match status" value="1"/>
</dbReference>
<reference evidence="2 3" key="1">
    <citation type="submission" date="2019-09" db="EMBL/GenBank/DDBJ databases">
        <title>Genome sequence and assembly of Flavobacterium sp.</title>
        <authorList>
            <person name="Chhetri G."/>
        </authorList>
    </citation>
    <scope>NUCLEOTIDE SEQUENCE [LARGE SCALE GENOMIC DNA]</scope>
    <source>
        <strain evidence="2 3">SNL9</strain>
    </source>
</reference>
<dbReference type="EMBL" id="VWSG01000021">
    <property type="protein sequence ID" value="KAA5531649.1"/>
    <property type="molecule type" value="Genomic_DNA"/>
</dbReference>
<dbReference type="InterPro" id="IPR014710">
    <property type="entry name" value="RmlC-like_jellyroll"/>
</dbReference>
<dbReference type="InterPro" id="IPR018490">
    <property type="entry name" value="cNMP-bd_dom_sf"/>
</dbReference>
<accession>A0A5M6CEW6</accession>
<sequence>MIKHYFKQFELFTDEELVHIESLFVKQIINKDDFFIKEGEMCKHIAFIESGILRSFYITDDGKDTTYCFRFPNETAASYSSFITGKGSPENIQAVSNAVVYLIKRETIEQLTNTQPKWVLFLKIVAEQEYLELEKRFFQLQRESATNRYQYLLNHQAHYIQDIPLQYLASYLGITQRHLSRIRKAINF</sequence>
<evidence type="ECO:0000259" key="1">
    <source>
        <dbReference type="Pfam" id="PF00027"/>
    </source>
</evidence>
<proteinExistence type="predicted"/>
<dbReference type="AlphaFoldDB" id="A0A5M6CEW6"/>
<protein>
    <submittedName>
        <fullName evidence="2">Crp/Fnr family transcriptional regulator</fullName>
    </submittedName>
</protein>
<evidence type="ECO:0000313" key="3">
    <source>
        <dbReference type="Proteomes" id="UP000325141"/>
    </source>
</evidence>
<dbReference type="Proteomes" id="UP000325141">
    <property type="component" value="Unassembled WGS sequence"/>
</dbReference>
<comment type="caution">
    <text evidence="2">The sequence shown here is derived from an EMBL/GenBank/DDBJ whole genome shotgun (WGS) entry which is preliminary data.</text>
</comment>
<organism evidence="2 3">
    <name type="scientific">Paenimyroides baculatum</name>
    <dbReference type="NCBI Taxonomy" id="2608000"/>
    <lineage>
        <taxon>Bacteria</taxon>
        <taxon>Pseudomonadati</taxon>
        <taxon>Bacteroidota</taxon>
        <taxon>Flavobacteriia</taxon>
        <taxon>Flavobacteriales</taxon>
        <taxon>Flavobacteriaceae</taxon>
        <taxon>Paenimyroides</taxon>
    </lineage>
</organism>
<keyword evidence="3" id="KW-1185">Reference proteome</keyword>
<gene>
    <name evidence="2" type="ORF">F0460_15795</name>
</gene>
<dbReference type="RefSeq" id="WP_150015029.1">
    <property type="nucleotide sequence ID" value="NZ_VWSG01000021.1"/>
</dbReference>
<dbReference type="Pfam" id="PF00027">
    <property type="entry name" value="cNMP_binding"/>
    <property type="match status" value="1"/>
</dbReference>
<feature type="domain" description="Cyclic nucleotide-binding" evidence="1">
    <location>
        <begin position="30"/>
        <end position="114"/>
    </location>
</feature>
<dbReference type="InterPro" id="IPR000595">
    <property type="entry name" value="cNMP-bd_dom"/>
</dbReference>
<dbReference type="CDD" id="cd00038">
    <property type="entry name" value="CAP_ED"/>
    <property type="match status" value="1"/>
</dbReference>